<proteinExistence type="predicted"/>
<feature type="region of interest" description="Disordered" evidence="1">
    <location>
        <begin position="15"/>
        <end position="48"/>
    </location>
</feature>
<accession>A0A9P6K6R0</accession>
<dbReference type="EMBL" id="JAAAXW010000024">
    <property type="protein sequence ID" value="KAF9548903.1"/>
    <property type="molecule type" value="Genomic_DNA"/>
</dbReference>
<reference evidence="2" key="1">
    <citation type="journal article" date="2020" name="Fungal Divers.">
        <title>Resolving the Mortierellaceae phylogeny through synthesis of multi-gene phylogenetics and phylogenomics.</title>
        <authorList>
            <person name="Vandepol N."/>
            <person name="Liber J."/>
            <person name="Desiro A."/>
            <person name="Na H."/>
            <person name="Kennedy M."/>
            <person name="Barry K."/>
            <person name="Grigoriev I.V."/>
            <person name="Miller A.N."/>
            <person name="O'Donnell K."/>
            <person name="Stajich J.E."/>
            <person name="Bonito G."/>
        </authorList>
    </citation>
    <scope>NUCLEOTIDE SEQUENCE</scope>
    <source>
        <strain evidence="2">NRRL 2591</strain>
    </source>
</reference>
<evidence type="ECO:0000313" key="2">
    <source>
        <dbReference type="EMBL" id="KAF9548903.1"/>
    </source>
</evidence>
<gene>
    <name evidence="2" type="ORF">EC957_005255</name>
</gene>
<keyword evidence="3" id="KW-1185">Reference proteome</keyword>
<comment type="caution">
    <text evidence="2">The sequence shown here is derived from an EMBL/GenBank/DDBJ whole genome shotgun (WGS) entry which is preliminary data.</text>
</comment>
<name>A0A9P6K6R0_9FUNG</name>
<dbReference type="AlphaFoldDB" id="A0A9P6K6R0"/>
<dbReference type="Proteomes" id="UP000723463">
    <property type="component" value="Unassembled WGS sequence"/>
</dbReference>
<organism evidence="2 3">
    <name type="scientific">Mortierella hygrophila</name>
    <dbReference type="NCBI Taxonomy" id="979708"/>
    <lineage>
        <taxon>Eukaryota</taxon>
        <taxon>Fungi</taxon>
        <taxon>Fungi incertae sedis</taxon>
        <taxon>Mucoromycota</taxon>
        <taxon>Mortierellomycotina</taxon>
        <taxon>Mortierellomycetes</taxon>
        <taxon>Mortierellales</taxon>
        <taxon>Mortierellaceae</taxon>
        <taxon>Mortierella</taxon>
    </lineage>
</organism>
<evidence type="ECO:0000256" key="1">
    <source>
        <dbReference type="SAM" id="MobiDB-lite"/>
    </source>
</evidence>
<feature type="compositionally biased region" description="Basic residues" evidence="1">
    <location>
        <begin position="31"/>
        <end position="46"/>
    </location>
</feature>
<sequence>MRKYIYSPQLPKQFDPYLGTSSTRNNTHNTHINHCKNHRKHPRKSRHTNDLLNRTLARSPQTLIKNFTGALTGRPAQPPVQPEFLDQTRLL</sequence>
<feature type="compositionally biased region" description="Low complexity" evidence="1">
    <location>
        <begin position="20"/>
        <end position="30"/>
    </location>
</feature>
<protein>
    <submittedName>
        <fullName evidence="2">Uncharacterized protein</fullName>
    </submittedName>
</protein>
<evidence type="ECO:0000313" key="3">
    <source>
        <dbReference type="Proteomes" id="UP000723463"/>
    </source>
</evidence>
<feature type="region of interest" description="Disordered" evidence="1">
    <location>
        <begin position="70"/>
        <end position="91"/>
    </location>
</feature>